<dbReference type="InterPro" id="IPR000836">
    <property type="entry name" value="PRTase_dom"/>
</dbReference>
<evidence type="ECO:0000313" key="1">
    <source>
        <dbReference type="EMBL" id="RTZ82529.1"/>
    </source>
</evidence>
<dbReference type="InterPro" id="IPR029057">
    <property type="entry name" value="PRTase-like"/>
</dbReference>
<comment type="caution">
    <text evidence="1">The sequence shown here is derived from an EMBL/GenBank/DDBJ whole genome shotgun (WGS) entry which is preliminary data.</text>
</comment>
<dbReference type="SUPFAM" id="SSF53271">
    <property type="entry name" value="PRTase-like"/>
    <property type="match status" value="1"/>
</dbReference>
<sequence>DLLATGGTMEGSSRLIEQEGGIIVGYAFVIELVDLKGRKKLDHPIFSLVTFEGE</sequence>
<reference evidence="1 2" key="1">
    <citation type="submission" date="2018-06" db="EMBL/GenBank/DDBJ databases">
        <title>Combined omics and stable isotope probing to characterize newly discovered Mariana Back-Arc vent microbial communities.</title>
        <authorList>
            <person name="Trembath-Reichert E."/>
            <person name="Huber J.A."/>
        </authorList>
    </citation>
    <scope>NUCLEOTIDE SEQUENCE [LARGE SCALE GENOMIC DNA]</scope>
    <source>
        <strain evidence="1">MAG 24</strain>
    </source>
</reference>
<dbReference type="EMBL" id="QNZI01000267">
    <property type="protein sequence ID" value="RTZ82529.1"/>
    <property type="molecule type" value="Genomic_DNA"/>
</dbReference>
<protein>
    <submittedName>
        <fullName evidence="1">Adenine phosphoribosyltransferase</fullName>
    </submittedName>
</protein>
<dbReference type="Gene3D" id="3.40.50.2020">
    <property type="match status" value="1"/>
</dbReference>
<keyword evidence="1" id="KW-0328">Glycosyltransferase</keyword>
<dbReference type="AlphaFoldDB" id="A0A432GF65"/>
<evidence type="ECO:0000313" key="2">
    <source>
        <dbReference type="Proteomes" id="UP000287176"/>
    </source>
</evidence>
<keyword evidence="1" id="KW-0808">Transferase</keyword>
<accession>A0A432GF65</accession>
<dbReference type="GO" id="GO:0016757">
    <property type="term" value="F:glycosyltransferase activity"/>
    <property type="evidence" value="ECO:0007669"/>
    <property type="project" value="UniProtKB-KW"/>
</dbReference>
<gene>
    <name evidence="1" type="ORF">DSY94_10155</name>
</gene>
<dbReference type="Proteomes" id="UP000287176">
    <property type="component" value="Unassembled WGS sequence"/>
</dbReference>
<name>A0A432GF65_9DELT</name>
<feature type="non-terminal residue" evidence="1">
    <location>
        <position position="1"/>
    </location>
</feature>
<dbReference type="CDD" id="cd06223">
    <property type="entry name" value="PRTases_typeI"/>
    <property type="match status" value="1"/>
</dbReference>
<proteinExistence type="predicted"/>
<organism evidence="1 2">
    <name type="scientific">SAR324 cluster bacterium</name>
    <dbReference type="NCBI Taxonomy" id="2024889"/>
    <lineage>
        <taxon>Bacteria</taxon>
        <taxon>Deltaproteobacteria</taxon>
        <taxon>SAR324 cluster</taxon>
    </lineage>
</organism>